<keyword evidence="2" id="KW-1185">Reference proteome</keyword>
<reference evidence="1" key="1">
    <citation type="submission" date="2020-11" db="EMBL/GenBank/DDBJ databases">
        <authorList>
            <person name="Tran Van P."/>
        </authorList>
    </citation>
    <scope>NUCLEOTIDE SEQUENCE</scope>
</reference>
<organism evidence="1">
    <name type="scientific">Darwinula stevensoni</name>
    <dbReference type="NCBI Taxonomy" id="69355"/>
    <lineage>
        <taxon>Eukaryota</taxon>
        <taxon>Metazoa</taxon>
        <taxon>Ecdysozoa</taxon>
        <taxon>Arthropoda</taxon>
        <taxon>Crustacea</taxon>
        <taxon>Oligostraca</taxon>
        <taxon>Ostracoda</taxon>
        <taxon>Podocopa</taxon>
        <taxon>Podocopida</taxon>
        <taxon>Darwinulocopina</taxon>
        <taxon>Darwinuloidea</taxon>
        <taxon>Darwinulidae</taxon>
        <taxon>Darwinula</taxon>
    </lineage>
</organism>
<gene>
    <name evidence="1" type="ORF">DSTB1V02_LOCUS12352</name>
</gene>
<dbReference type="AlphaFoldDB" id="A0A7R9FRM9"/>
<sequence>METGNHACVALAQAGVVLQLPWSTAVGFMYLLGFPLICNSPASVASQLRLGFISKPLVSSHCEGAEAEWRDVEEQEAFHGANIDFKRLYHLQLRKLQLLQSCLHCQSAEWT</sequence>
<name>A0A7R9FRM9_9CRUS</name>
<protein>
    <submittedName>
        <fullName evidence="1">Uncharacterized protein</fullName>
    </submittedName>
</protein>
<dbReference type="EMBL" id="LR904115">
    <property type="protein sequence ID" value="CAD7252594.1"/>
    <property type="molecule type" value="Genomic_DNA"/>
</dbReference>
<dbReference type="EMBL" id="CAJPEV010004598">
    <property type="protein sequence ID" value="CAG0902058.1"/>
    <property type="molecule type" value="Genomic_DNA"/>
</dbReference>
<proteinExistence type="predicted"/>
<evidence type="ECO:0000313" key="2">
    <source>
        <dbReference type="Proteomes" id="UP000677054"/>
    </source>
</evidence>
<dbReference type="Proteomes" id="UP000677054">
    <property type="component" value="Unassembled WGS sequence"/>
</dbReference>
<evidence type="ECO:0000313" key="1">
    <source>
        <dbReference type="EMBL" id="CAD7252594.1"/>
    </source>
</evidence>
<accession>A0A7R9FRM9</accession>